<evidence type="ECO:0000313" key="2">
    <source>
        <dbReference type="EMBL" id="KAJ9600330.1"/>
    </source>
</evidence>
<proteinExistence type="predicted"/>
<keyword evidence="1" id="KW-0472">Membrane</keyword>
<gene>
    <name evidence="2" type="ORF">L9F63_009406</name>
</gene>
<keyword evidence="1" id="KW-1133">Transmembrane helix</keyword>
<protein>
    <submittedName>
        <fullName evidence="2">Uncharacterized protein</fullName>
    </submittedName>
</protein>
<dbReference type="EMBL" id="JASPKZ010000432">
    <property type="protein sequence ID" value="KAJ9600330.1"/>
    <property type="molecule type" value="Genomic_DNA"/>
</dbReference>
<evidence type="ECO:0000313" key="3">
    <source>
        <dbReference type="Proteomes" id="UP001233999"/>
    </source>
</evidence>
<comment type="caution">
    <text evidence="2">The sequence shown here is derived from an EMBL/GenBank/DDBJ whole genome shotgun (WGS) entry which is preliminary data.</text>
</comment>
<feature type="transmembrane region" description="Helical" evidence="1">
    <location>
        <begin position="26"/>
        <end position="45"/>
    </location>
</feature>
<sequence length="78" mass="9170">RTISYNSVRDFIQAVFNNVNMKLCSVYVIETVAWINGSFIVSIYTSRYGMCRILKNFRFVRRRGVVGDFKSPPLVWIR</sequence>
<accession>A0AAD8AKD8</accession>
<organism evidence="2 3">
    <name type="scientific">Diploptera punctata</name>
    <name type="common">Pacific beetle cockroach</name>
    <dbReference type="NCBI Taxonomy" id="6984"/>
    <lineage>
        <taxon>Eukaryota</taxon>
        <taxon>Metazoa</taxon>
        <taxon>Ecdysozoa</taxon>
        <taxon>Arthropoda</taxon>
        <taxon>Hexapoda</taxon>
        <taxon>Insecta</taxon>
        <taxon>Pterygota</taxon>
        <taxon>Neoptera</taxon>
        <taxon>Polyneoptera</taxon>
        <taxon>Dictyoptera</taxon>
        <taxon>Blattodea</taxon>
        <taxon>Blaberoidea</taxon>
        <taxon>Blaberidae</taxon>
        <taxon>Diplopterinae</taxon>
        <taxon>Diploptera</taxon>
    </lineage>
</organism>
<evidence type="ECO:0000256" key="1">
    <source>
        <dbReference type="SAM" id="Phobius"/>
    </source>
</evidence>
<reference evidence="2" key="2">
    <citation type="submission" date="2023-05" db="EMBL/GenBank/DDBJ databases">
        <authorList>
            <person name="Fouks B."/>
        </authorList>
    </citation>
    <scope>NUCLEOTIDE SEQUENCE</scope>
    <source>
        <strain evidence="2">Stay&amp;Tobe</strain>
        <tissue evidence="2">Testes</tissue>
    </source>
</reference>
<name>A0AAD8AKD8_DIPPU</name>
<keyword evidence="3" id="KW-1185">Reference proteome</keyword>
<feature type="non-terminal residue" evidence="2">
    <location>
        <position position="78"/>
    </location>
</feature>
<reference evidence="2" key="1">
    <citation type="journal article" date="2023" name="IScience">
        <title>Live-bearing cockroach genome reveals convergent evolutionary mechanisms linked to viviparity in insects and beyond.</title>
        <authorList>
            <person name="Fouks B."/>
            <person name="Harrison M.C."/>
            <person name="Mikhailova A.A."/>
            <person name="Marchal E."/>
            <person name="English S."/>
            <person name="Carruthers M."/>
            <person name="Jennings E.C."/>
            <person name="Chiamaka E.L."/>
            <person name="Frigard R.A."/>
            <person name="Pippel M."/>
            <person name="Attardo G.M."/>
            <person name="Benoit J.B."/>
            <person name="Bornberg-Bauer E."/>
            <person name="Tobe S.S."/>
        </authorList>
    </citation>
    <scope>NUCLEOTIDE SEQUENCE</scope>
    <source>
        <strain evidence="2">Stay&amp;Tobe</strain>
    </source>
</reference>
<dbReference type="AlphaFoldDB" id="A0AAD8AKD8"/>
<keyword evidence="1" id="KW-0812">Transmembrane</keyword>
<dbReference type="Proteomes" id="UP001233999">
    <property type="component" value="Unassembled WGS sequence"/>
</dbReference>
<feature type="non-terminal residue" evidence="2">
    <location>
        <position position="1"/>
    </location>
</feature>